<dbReference type="EMBL" id="CM044703">
    <property type="protein sequence ID" value="KAI5670258.1"/>
    <property type="molecule type" value="Genomic_DNA"/>
</dbReference>
<organism evidence="1 2">
    <name type="scientific">Catharanthus roseus</name>
    <name type="common">Madagascar periwinkle</name>
    <name type="synonym">Vinca rosea</name>
    <dbReference type="NCBI Taxonomy" id="4058"/>
    <lineage>
        <taxon>Eukaryota</taxon>
        <taxon>Viridiplantae</taxon>
        <taxon>Streptophyta</taxon>
        <taxon>Embryophyta</taxon>
        <taxon>Tracheophyta</taxon>
        <taxon>Spermatophyta</taxon>
        <taxon>Magnoliopsida</taxon>
        <taxon>eudicotyledons</taxon>
        <taxon>Gunneridae</taxon>
        <taxon>Pentapetalae</taxon>
        <taxon>asterids</taxon>
        <taxon>lamiids</taxon>
        <taxon>Gentianales</taxon>
        <taxon>Apocynaceae</taxon>
        <taxon>Rauvolfioideae</taxon>
        <taxon>Vinceae</taxon>
        <taxon>Catharanthinae</taxon>
        <taxon>Catharanthus</taxon>
    </lineage>
</organism>
<keyword evidence="2" id="KW-1185">Reference proteome</keyword>
<comment type="caution">
    <text evidence="1">The sequence shown here is derived from an EMBL/GenBank/DDBJ whole genome shotgun (WGS) entry which is preliminary data.</text>
</comment>
<evidence type="ECO:0000313" key="1">
    <source>
        <dbReference type="EMBL" id="KAI5670258.1"/>
    </source>
</evidence>
<reference evidence="2" key="1">
    <citation type="journal article" date="2023" name="Nat. Plants">
        <title>Single-cell RNA sequencing provides a high-resolution roadmap for understanding the multicellular compartmentation of specialized metabolism.</title>
        <authorList>
            <person name="Sun S."/>
            <person name="Shen X."/>
            <person name="Li Y."/>
            <person name="Li Y."/>
            <person name="Wang S."/>
            <person name="Li R."/>
            <person name="Zhang H."/>
            <person name="Shen G."/>
            <person name="Guo B."/>
            <person name="Wei J."/>
            <person name="Xu J."/>
            <person name="St-Pierre B."/>
            <person name="Chen S."/>
            <person name="Sun C."/>
        </authorList>
    </citation>
    <scope>NUCLEOTIDE SEQUENCE [LARGE SCALE GENOMIC DNA]</scope>
</reference>
<proteinExistence type="predicted"/>
<dbReference type="Proteomes" id="UP001060085">
    <property type="component" value="Linkage Group LG03"/>
</dbReference>
<sequence>MANLWDYWVEDALSKLESLKLLRSLRPIHLPPSESSSTESNDFEFYDDLRQWDRASVEVEISEATFQKWLQDIPSTGDDAVSSNGKTDNQTAASGGKFRKLLIFSGNDYLGLSSHPTVRKAAIKAAQEYGMGPRGSALICGYTSYHRLLESSLADLKKKEDCLLCPTGFSANMAVMTAIGSVGLLLAEGGKPANDEKVAIFSDALNHASIIDGIRLAEKQGGVVSFVYRHCDMFHLNALLSGCSMKKKVVVTDSLFSMDGDFAPMTELVRLRHKHEFLLVIDDAHATLVCGETGGGAAEKFVCETSVDISIGTLSKAAGCHGGFIACSKRWKQLIQSRGRSFIFSTSSPVPIAAAAHAAVSVARKETWRRKAVWDRVLEFRAMTGIPITSPIVSLIVGSEKKALEASRHLLESGYHVTAIRPPTVPPNSCRLRIALSAAHTPDDLRKFVSALYQCVNFHQMNFNYSAKM</sequence>
<evidence type="ECO:0000313" key="2">
    <source>
        <dbReference type="Proteomes" id="UP001060085"/>
    </source>
</evidence>
<protein>
    <submittedName>
        <fullName evidence="1">Uncharacterized protein</fullName>
    </submittedName>
</protein>
<accession>A0ACC0BCB6</accession>
<name>A0ACC0BCB6_CATRO</name>
<gene>
    <name evidence="1" type="ORF">M9H77_10622</name>
</gene>